<keyword evidence="2" id="KW-0808">Transferase</keyword>
<dbReference type="GO" id="GO:0032259">
    <property type="term" value="P:methylation"/>
    <property type="evidence" value="ECO:0007669"/>
    <property type="project" value="UniProtKB-KW"/>
</dbReference>
<dbReference type="EMBL" id="CDMN01000027">
    <property type="protein sequence ID" value="CRF44104.1"/>
    <property type="molecule type" value="Genomic_DNA"/>
</dbReference>
<dbReference type="GO" id="GO:0008168">
    <property type="term" value="F:methyltransferase activity"/>
    <property type="evidence" value="ECO:0007669"/>
    <property type="project" value="UniProtKB-KW"/>
</dbReference>
<dbReference type="Pfam" id="PF13649">
    <property type="entry name" value="Methyltransf_25"/>
    <property type="match status" value="1"/>
</dbReference>
<dbReference type="EMBL" id="CDML01000001">
    <property type="protein sequence ID" value="CRF40286.1"/>
    <property type="molecule type" value="Genomic_DNA"/>
</dbReference>
<dbReference type="InterPro" id="IPR041698">
    <property type="entry name" value="Methyltransf_25"/>
</dbReference>
<protein>
    <submittedName>
        <fullName evidence="6">Biotin synthesis protein</fullName>
    </submittedName>
</protein>
<dbReference type="EMBL" id="CDMH01000057">
    <property type="protein sequence ID" value="CRF43174.1"/>
    <property type="molecule type" value="Genomic_DNA"/>
</dbReference>
<evidence type="ECO:0000313" key="8">
    <source>
        <dbReference type="Proteomes" id="UP000041394"/>
    </source>
</evidence>
<evidence type="ECO:0000256" key="2">
    <source>
        <dbReference type="ARBA" id="ARBA00022679"/>
    </source>
</evidence>
<reference evidence="6" key="1">
    <citation type="submission" date="2014-12" db="EMBL/GenBank/DDBJ databases">
        <title>Whole genome sequences of four Staphylococcus schleiferi canine isolates.</title>
        <authorList>
            <person name="Misic A.M."/>
            <person name="Cain C."/>
            <person name="Morris D.O."/>
            <person name="Rankin S."/>
            <person name="Beiting D."/>
        </authorList>
    </citation>
    <scope>NUCLEOTIDE SEQUENCE</scope>
    <source>
        <strain evidence="4">ASB11</strain>
        <strain evidence="5">ASB13</strain>
        <strain evidence="6">ASB9</strain>
    </source>
</reference>
<proteinExistence type="predicted"/>
<keyword evidence="1" id="KW-0489">Methyltransferase</keyword>
<accession>A0A0K2XHA6</accession>
<evidence type="ECO:0000256" key="1">
    <source>
        <dbReference type="ARBA" id="ARBA00022603"/>
    </source>
</evidence>
<name>A0A0K2XHA6_9HELI</name>
<dbReference type="CDD" id="cd02440">
    <property type="entry name" value="AdoMet_MTases"/>
    <property type="match status" value="1"/>
</dbReference>
<evidence type="ECO:0000313" key="4">
    <source>
        <dbReference type="EMBL" id="CRF40286.1"/>
    </source>
</evidence>
<keyword evidence="7" id="KW-1185">Reference proteome</keyword>
<dbReference type="STRING" id="1578720.HAL011_00380"/>
<dbReference type="PANTHER" id="PTHR43861">
    <property type="entry name" value="TRANS-ACONITATE 2-METHYLTRANSFERASE-RELATED"/>
    <property type="match status" value="1"/>
</dbReference>
<sequence>MGEAVRHSFSKSAKTYACFSSVQDCIIKRLLAPLAPGFYARVLDLGCGSGNVLRALPDLGLRVGEFVGLDISASMLAMHPTTSLVAQSVRLECADFEKADFAPSTLVIGASSLQWAQDLARLCQRLAQRCQRVALAIHTSASLQELHAFLNTRSPLRGAKEVCSILEQSFKGFKQTMWVETFKQEFNDRESFLQQLKGSGLLGGGALPFGKAKALKHHAPYSTLSYEAIFFIGELV</sequence>
<dbReference type="PANTHER" id="PTHR43861:SF1">
    <property type="entry name" value="TRANS-ACONITATE 2-METHYLTRANSFERASE"/>
    <property type="match status" value="1"/>
</dbReference>
<dbReference type="Proteomes" id="UP000041394">
    <property type="component" value="Unassembled WGS sequence"/>
</dbReference>
<dbReference type="SUPFAM" id="SSF53335">
    <property type="entry name" value="S-adenosyl-L-methionine-dependent methyltransferases"/>
    <property type="match status" value="1"/>
</dbReference>
<dbReference type="AlphaFoldDB" id="A0A0K2XHA6"/>
<organism evidence="6 8">
    <name type="scientific">Helicobacter ailurogastricus</name>
    <dbReference type="NCBI Taxonomy" id="1578720"/>
    <lineage>
        <taxon>Bacteria</taxon>
        <taxon>Pseudomonadati</taxon>
        <taxon>Campylobacterota</taxon>
        <taxon>Epsilonproteobacteria</taxon>
        <taxon>Campylobacterales</taxon>
        <taxon>Helicobacteraceae</taxon>
        <taxon>Helicobacter</taxon>
    </lineage>
</organism>
<evidence type="ECO:0000313" key="5">
    <source>
        <dbReference type="EMBL" id="CRF43174.1"/>
    </source>
</evidence>
<reference evidence="8 9" key="2">
    <citation type="submission" date="2014-12" db="EMBL/GenBank/DDBJ databases">
        <authorList>
            <person name="Jaenicke S."/>
        </authorList>
    </citation>
    <scope>NUCLEOTIDE SEQUENCE [LARGE SCALE GENOMIC DNA]</scope>
</reference>
<dbReference type="RefSeq" id="WP_053941742.1">
    <property type="nucleotide sequence ID" value="NZ_CDMH01000057.1"/>
</dbReference>
<reference evidence="7" key="3">
    <citation type="submission" date="2014-12" db="EMBL/GenBank/DDBJ databases">
        <authorList>
            <person name="Smet A."/>
        </authorList>
    </citation>
    <scope>NUCLEOTIDE SEQUENCE [LARGE SCALE GENOMIC DNA]</scope>
</reference>
<feature type="domain" description="Methyltransferase" evidence="3">
    <location>
        <begin position="42"/>
        <end position="128"/>
    </location>
</feature>
<evidence type="ECO:0000259" key="3">
    <source>
        <dbReference type="Pfam" id="PF13649"/>
    </source>
</evidence>
<evidence type="ECO:0000313" key="9">
    <source>
        <dbReference type="Proteomes" id="UP000045175"/>
    </source>
</evidence>
<dbReference type="InterPro" id="IPR029063">
    <property type="entry name" value="SAM-dependent_MTases_sf"/>
</dbReference>
<gene>
    <name evidence="4" type="ORF">HAL011_00380</name>
    <name evidence="5" type="ORF">HAL013_13980</name>
    <name evidence="6" type="ORF">HAL09_06730</name>
</gene>
<evidence type="ECO:0000313" key="7">
    <source>
        <dbReference type="Proteomes" id="UP000038622"/>
    </source>
</evidence>
<dbReference type="Gene3D" id="3.40.50.150">
    <property type="entry name" value="Vaccinia Virus protein VP39"/>
    <property type="match status" value="1"/>
</dbReference>
<dbReference type="Proteomes" id="UP000038622">
    <property type="component" value="Unassembled WGS sequence"/>
</dbReference>
<evidence type="ECO:0000313" key="6">
    <source>
        <dbReference type="EMBL" id="CRF44104.1"/>
    </source>
</evidence>
<dbReference type="Proteomes" id="UP000045175">
    <property type="component" value="Unassembled WGS sequence"/>
</dbReference>